<dbReference type="Gene3D" id="3.90.550.10">
    <property type="entry name" value="Spore Coat Polysaccharide Biosynthesis Protein SpsA, Chain A"/>
    <property type="match status" value="1"/>
</dbReference>
<keyword evidence="6" id="KW-1185">Reference proteome</keyword>
<dbReference type="SUPFAM" id="SSF53448">
    <property type="entry name" value="Nucleotide-diphospho-sugar transferases"/>
    <property type="match status" value="1"/>
</dbReference>
<dbReference type="PANTHER" id="PTHR46012:SF2">
    <property type="entry name" value="IP22168P"/>
    <property type="match status" value="1"/>
</dbReference>
<dbReference type="GO" id="GO:0035252">
    <property type="term" value="F:UDP-xylosyltransferase activity"/>
    <property type="evidence" value="ECO:0007669"/>
    <property type="project" value="TreeGrafter"/>
</dbReference>
<evidence type="ECO:0000256" key="5">
    <source>
        <dbReference type="ARBA" id="ARBA00022968"/>
    </source>
</evidence>
<evidence type="ECO:0000256" key="1">
    <source>
        <dbReference type="ARBA" id="ARBA00004606"/>
    </source>
</evidence>
<name>A0A979FLN6_HYAAZ</name>
<dbReference type="GO" id="GO:0016020">
    <property type="term" value="C:membrane"/>
    <property type="evidence" value="ECO:0007669"/>
    <property type="project" value="UniProtKB-SubCell"/>
</dbReference>
<dbReference type="InterPro" id="IPR051993">
    <property type="entry name" value="Glycosyltransferase_8"/>
</dbReference>
<keyword evidence="5" id="KW-0812">Transmembrane</keyword>
<gene>
    <name evidence="7" type="primary">LOC125178265</name>
</gene>
<dbReference type="GO" id="GO:0016266">
    <property type="term" value="P:protein O-linked glycosylation via N-acetyl-galactosamine"/>
    <property type="evidence" value="ECO:0007669"/>
    <property type="project" value="TreeGrafter"/>
</dbReference>
<evidence type="ECO:0000256" key="3">
    <source>
        <dbReference type="ARBA" id="ARBA00022676"/>
    </source>
</evidence>
<keyword evidence="3" id="KW-0328">Glycosyltransferase</keyword>
<comment type="subcellular location">
    <subcellularLocation>
        <location evidence="1">Membrane</location>
        <topology evidence="1">Single-pass type II membrane protein</topology>
    </subcellularLocation>
</comment>
<reference evidence="7" key="1">
    <citation type="submission" date="2025-08" db="UniProtKB">
        <authorList>
            <consortium name="RefSeq"/>
        </authorList>
    </citation>
    <scope>IDENTIFICATION</scope>
    <source>
        <tissue evidence="7">Whole organism</tissue>
    </source>
</reference>
<dbReference type="InterPro" id="IPR029044">
    <property type="entry name" value="Nucleotide-diphossugar_trans"/>
</dbReference>
<dbReference type="AlphaFoldDB" id="A0A979FLN6"/>
<proteinExistence type="inferred from homology"/>
<protein>
    <submittedName>
        <fullName evidence="7">Glucoside xylosyltransferase 2-like</fullName>
    </submittedName>
</protein>
<evidence type="ECO:0000256" key="2">
    <source>
        <dbReference type="ARBA" id="ARBA00006351"/>
    </source>
</evidence>
<dbReference type="RefSeq" id="XP_047737578.1">
    <property type="nucleotide sequence ID" value="XM_047881622.1"/>
</dbReference>
<dbReference type="GeneID" id="125178265"/>
<dbReference type="OrthoDB" id="411524at2759"/>
<dbReference type="PANTHER" id="PTHR46012">
    <property type="entry name" value="IP22168P"/>
    <property type="match status" value="1"/>
</dbReference>
<sequence>MRHKIVSVIIAATMLVVILRKLANIALRVQGSATDEAWTSNHGHLDARRGPPFVLIICNDGKNDRVGVTSMTKFEAQLRQTKVLIKSALTLSHYPIRFIILGDDDTILPTIEAHVSKWPDRIRDRLTLNYRPVFIPDDWNLVNLYEKCSTARLFLPWALPDLDSIVYIDTDHVFMRPPEHLTQHFENFDDRQVFGMAPSHGYYHSSNVEVIHASQ</sequence>
<comment type="similarity">
    <text evidence="2">Belongs to the glycosyltransferase 8 family.</text>
</comment>
<keyword evidence="4" id="KW-0808">Transferase</keyword>
<accession>A0A979FLN6</accession>
<evidence type="ECO:0000313" key="7">
    <source>
        <dbReference type="RefSeq" id="XP_047737578.1"/>
    </source>
</evidence>
<dbReference type="Proteomes" id="UP000694843">
    <property type="component" value="Unplaced"/>
</dbReference>
<organism evidence="6 7">
    <name type="scientific">Hyalella azteca</name>
    <name type="common">Amphipod</name>
    <dbReference type="NCBI Taxonomy" id="294128"/>
    <lineage>
        <taxon>Eukaryota</taxon>
        <taxon>Metazoa</taxon>
        <taxon>Ecdysozoa</taxon>
        <taxon>Arthropoda</taxon>
        <taxon>Crustacea</taxon>
        <taxon>Multicrustacea</taxon>
        <taxon>Malacostraca</taxon>
        <taxon>Eumalacostraca</taxon>
        <taxon>Peracarida</taxon>
        <taxon>Amphipoda</taxon>
        <taxon>Senticaudata</taxon>
        <taxon>Talitrida</taxon>
        <taxon>Talitroidea</taxon>
        <taxon>Hyalellidae</taxon>
        <taxon>Hyalella</taxon>
    </lineage>
</organism>
<keyword evidence="5" id="KW-0735">Signal-anchor</keyword>
<evidence type="ECO:0000313" key="6">
    <source>
        <dbReference type="Proteomes" id="UP000694843"/>
    </source>
</evidence>
<evidence type="ECO:0000256" key="4">
    <source>
        <dbReference type="ARBA" id="ARBA00022679"/>
    </source>
</evidence>
<dbReference type="KEGG" id="hazt:125178265"/>